<evidence type="ECO:0000313" key="1">
    <source>
        <dbReference type="EMBL" id="MDI2031965.1"/>
    </source>
</evidence>
<evidence type="ECO:0000313" key="2">
    <source>
        <dbReference type="Proteomes" id="UP001237595"/>
    </source>
</evidence>
<name>A0ABT6PVV3_9PSEU</name>
<comment type="caution">
    <text evidence="1">The sequence shown here is derived from an EMBL/GenBank/DDBJ whole genome shotgun (WGS) entry which is preliminary data.</text>
</comment>
<reference evidence="1 2" key="1">
    <citation type="submission" date="2023-04" db="EMBL/GenBank/DDBJ databases">
        <title>Draft genome sequence of Saccharopolyspora sp. TS4A08 isolated from sweet potato rhizospheric soil.</title>
        <authorList>
            <person name="Suksaard P."/>
            <person name="Duangmal K."/>
        </authorList>
    </citation>
    <scope>NUCLEOTIDE SEQUENCE [LARGE SCALE GENOMIC DNA]</scope>
    <source>
        <strain evidence="1 2">TS4A08</strain>
    </source>
</reference>
<gene>
    <name evidence="1" type="ORF">QFW96_25300</name>
</gene>
<keyword evidence="2" id="KW-1185">Reference proteome</keyword>
<dbReference type="EMBL" id="JASAOF010000023">
    <property type="protein sequence ID" value="MDI2031965.1"/>
    <property type="molecule type" value="Genomic_DNA"/>
</dbReference>
<protein>
    <recommendedName>
        <fullName evidence="3">Carboxypeptidase regulatory-like domain-containing protein</fullName>
    </recommendedName>
</protein>
<evidence type="ECO:0008006" key="3">
    <source>
        <dbReference type="Google" id="ProtNLM"/>
    </source>
</evidence>
<organism evidence="1 2">
    <name type="scientific">Saccharopolyspora ipomoeae</name>
    <dbReference type="NCBI Taxonomy" id="3042027"/>
    <lineage>
        <taxon>Bacteria</taxon>
        <taxon>Bacillati</taxon>
        <taxon>Actinomycetota</taxon>
        <taxon>Actinomycetes</taxon>
        <taxon>Pseudonocardiales</taxon>
        <taxon>Pseudonocardiaceae</taxon>
        <taxon>Saccharopolyspora</taxon>
    </lineage>
</organism>
<accession>A0ABT6PVV3</accession>
<dbReference type="Proteomes" id="UP001237595">
    <property type="component" value="Unassembled WGS sequence"/>
</dbReference>
<dbReference type="RefSeq" id="WP_281458227.1">
    <property type="nucleotide sequence ID" value="NZ_JASAOF010000023.1"/>
</dbReference>
<proteinExistence type="predicted"/>
<sequence>MRGFDFPPGTPVRLEWSPGITASAAPTLPGPDGRFAAQLLILPKDETGPRTITASGAGFSPVTARFLVVDPAIAPPGMVGRR</sequence>